<dbReference type="PROSITE" id="PS51864">
    <property type="entry name" value="ASTACIN"/>
    <property type="match status" value="2"/>
</dbReference>
<keyword evidence="1 2" id="KW-0645">Protease</keyword>
<sequence>MAKFLQFVILVALSIFISAKPLAPGVGMFGDKFQGDIKLTDEQKELIFGTPEGRNSRTGWTWLPFRWPKNGQGQVIIPYRITASQGFQQDQINWMLREFADIERATCVRFVQHTTQTDFVDIVNGDGCWSWMGRTGGRQELSLDTNGCFWDGTAMHEAIHAIGFDHMHADVTRDSHVSIMWNNIQPGMESAFNMVDPQWFSSFGTSYDLWSVMHYPRWAFSRNGQDTVVPHDRSFLDIIGETGAVSSEKMAKFLQFVILVALSIFISAKPLAPGVGMFGDKFQGDMKMTPEQKERIFGKSEGRNSRTGATWASARWPRNAQGQVIVPYRITASQGFQQHQINWMLREFADIERVTCVRFVQRTTQVDFVDIVNGDGCWSWIGRIGGRQELSMDTNGCFWDGTAMHEAIHALGFVHMHSDVTRDSHVSIMWNNIIPGFEDQFEMVDPRWYDSLGTPYDLRSIMHYPRWAFSRNGQDTVVPHNRSFLDIIGMTGAVSSGDALRINRLYGC</sequence>
<proteinExistence type="predicted"/>
<dbReference type="Proteomes" id="UP000183832">
    <property type="component" value="Unassembled WGS sequence"/>
</dbReference>
<feature type="domain" description="Peptidase M12A" evidence="3">
    <location>
        <begin position="304"/>
        <end position="508"/>
    </location>
</feature>
<feature type="binding site" evidence="1">
    <location>
        <position position="160"/>
    </location>
    <ligand>
        <name>Zn(2+)</name>
        <dbReference type="ChEBI" id="CHEBI:29105"/>
        <note>catalytic</note>
    </ligand>
</feature>
<feature type="active site" evidence="1">
    <location>
        <position position="157"/>
    </location>
</feature>
<feature type="domain" description="Peptidase M12A" evidence="3">
    <location>
        <begin position="55"/>
        <end position="263"/>
    </location>
</feature>
<evidence type="ECO:0000259" key="3">
    <source>
        <dbReference type="PROSITE" id="PS51864"/>
    </source>
</evidence>
<feature type="binding site" evidence="1">
    <location>
        <position position="409"/>
    </location>
    <ligand>
        <name>Zn(2+)</name>
        <dbReference type="ChEBI" id="CHEBI:29105"/>
        <note>catalytic</note>
    </ligand>
</feature>
<dbReference type="Pfam" id="PF01400">
    <property type="entry name" value="Astacin"/>
    <property type="match status" value="2"/>
</dbReference>
<feature type="binding site" evidence="1">
    <location>
        <position position="415"/>
    </location>
    <ligand>
        <name>Zn(2+)</name>
        <dbReference type="ChEBI" id="CHEBI:29105"/>
        <note>catalytic</note>
    </ligand>
</feature>
<dbReference type="OrthoDB" id="291007at2759"/>
<keyword evidence="1 2" id="KW-0378">Hydrolase</keyword>
<dbReference type="PANTHER" id="PTHR10127">
    <property type="entry name" value="DISCOIDIN, CUB, EGF, LAMININ , AND ZINC METALLOPROTEASE DOMAIN CONTAINING"/>
    <property type="match status" value="1"/>
</dbReference>
<dbReference type="InterPro" id="IPR024079">
    <property type="entry name" value="MetalloPept_cat_dom_sf"/>
</dbReference>
<dbReference type="EC" id="3.4.24.-" evidence="2"/>
<keyword evidence="1 2" id="KW-0862">Zinc</keyword>
<organism evidence="4 5">
    <name type="scientific">Clunio marinus</name>
    <dbReference type="NCBI Taxonomy" id="568069"/>
    <lineage>
        <taxon>Eukaryota</taxon>
        <taxon>Metazoa</taxon>
        <taxon>Ecdysozoa</taxon>
        <taxon>Arthropoda</taxon>
        <taxon>Hexapoda</taxon>
        <taxon>Insecta</taxon>
        <taxon>Pterygota</taxon>
        <taxon>Neoptera</taxon>
        <taxon>Endopterygota</taxon>
        <taxon>Diptera</taxon>
        <taxon>Nematocera</taxon>
        <taxon>Chironomoidea</taxon>
        <taxon>Chironomidae</taxon>
        <taxon>Clunio</taxon>
    </lineage>
</organism>
<dbReference type="InterPro" id="IPR006026">
    <property type="entry name" value="Peptidase_Metallo"/>
</dbReference>
<gene>
    <name evidence="4" type="ORF">CLUMA_CG007862</name>
</gene>
<dbReference type="SUPFAM" id="SSF55486">
    <property type="entry name" value="Metalloproteases ('zincins'), catalytic domain"/>
    <property type="match status" value="2"/>
</dbReference>
<reference evidence="4 5" key="1">
    <citation type="submission" date="2015-04" db="EMBL/GenBank/DDBJ databases">
        <authorList>
            <person name="Syromyatnikov M.Y."/>
            <person name="Popov V.N."/>
        </authorList>
    </citation>
    <scope>NUCLEOTIDE SEQUENCE [LARGE SCALE GENOMIC DNA]</scope>
</reference>
<dbReference type="PRINTS" id="PR00480">
    <property type="entry name" value="ASTACIN"/>
</dbReference>
<comment type="caution">
    <text evidence="1">Lacks conserved residue(s) required for the propagation of feature annotation.</text>
</comment>
<dbReference type="GO" id="GO:0006508">
    <property type="term" value="P:proteolysis"/>
    <property type="evidence" value="ECO:0007669"/>
    <property type="project" value="UniProtKB-KW"/>
</dbReference>
<evidence type="ECO:0000256" key="1">
    <source>
        <dbReference type="PROSITE-ProRule" id="PRU01211"/>
    </source>
</evidence>
<protein>
    <recommendedName>
        <fullName evidence="2">Metalloendopeptidase</fullName>
        <ecNumber evidence="2">3.4.24.-</ecNumber>
    </recommendedName>
</protein>
<feature type="binding site" evidence="1">
    <location>
        <position position="166"/>
    </location>
    <ligand>
        <name>Zn(2+)</name>
        <dbReference type="ChEBI" id="CHEBI:29105"/>
        <note>catalytic</note>
    </ligand>
</feature>
<dbReference type="GO" id="GO:0008270">
    <property type="term" value="F:zinc ion binding"/>
    <property type="evidence" value="ECO:0007669"/>
    <property type="project" value="UniProtKB-UniRule"/>
</dbReference>
<name>A0A1J1I2A7_9DIPT</name>
<comment type="cofactor">
    <cofactor evidence="1 2">
        <name>Zn(2+)</name>
        <dbReference type="ChEBI" id="CHEBI:29105"/>
    </cofactor>
    <text evidence="1 2">Binds 1 zinc ion per subunit.</text>
</comment>
<dbReference type="Gene3D" id="3.40.390.10">
    <property type="entry name" value="Collagenase (Catalytic Domain)"/>
    <property type="match status" value="2"/>
</dbReference>
<feature type="binding site" evidence="1">
    <location>
        <position position="156"/>
    </location>
    <ligand>
        <name>Zn(2+)</name>
        <dbReference type="ChEBI" id="CHEBI:29105"/>
        <note>catalytic</note>
    </ligand>
</feature>
<evidence type="ECO:0000313" key="4">
    <source>
        <dbReference type="EMBL" id="CRK94347.1"/>
    </source>
</evidence>
<dbReference type="STRING" id="568069.A0A1J1I2A7"/>
<dbReference type="GO" id="GO:0004222">
    <property type="term" value="F:metalloendopeptidase activity"/>
    <property type="evidence" value="ECO:0007669"/>
    <property type="project" value="UniProtKB-UniRule"/>
</dbReference>
<dbReference type="AlphaFoldDB" id="A0A1J1I2A7"/>
<accession>A0A1J1I2A7</accession>
<keyword evidence="1 2" id="KW-0479">Metal-binding</keyword>
<evidence type="ECO:0000256" key="2">
    <source>
        <dbReference type="RuleBase" id="RU361183"/>
    </source>
</evidence>
<feature type="signal peptide" evidence="2">
    <location>
        <begin position="1"/>
        <end position="19"/>
    </location>
</feature>
<keyword evidence="1 2" id="KW-0482">Metalloprotease</keyword>
<dbReference type="InterPro" id="IPR001506">
    <property type="entry name" value="Peptidase_M12A"/>
</dbReference>
<dbReference type="EMBL" id="CVRI01000038">
    <property type="protein sequence ID" value="CRK94347.1"/>
    <property type="molecule type" value="Genomic_DNA"/>
</dbReference>
<dbReference type="SMART" id="SM00235">
    <property type="entry name" value="ZnMc"/>
    <property type="match status" value="2"/>
</dbReference>
<feature type="active site" evidence="1">
    <location>
        <position position="406"/>
    </location>
</feature>
<evidence type="ECO:0000313" key="5">
    <source>
        <dbReference type="Proteomes" id="UP000183832"/>
    </source>
</evidence>
<feature type="chain" id="PRO_5011817352" description="Metalloendopeptidase" evidence="2">
    <location>
        <begin position="20"/>
        <end position="508"/>
    </location>
</feature>
<dbReference type="PANTHER" id="PTHR10127:SF814">
    <property type="entry name" value="MEPRIN A SUBUNIT BETA"/>
    <property type="match status" value="1"/>
</dbReference>
<keyword evidence="5" id="KW-1185">Reference proteome</keyword>
<feature type="binding site" evidence="1">
    <location>
        <position position="405"/>
    </location>
    <ligand>
        <name>Zn(2+)</name>
        <dbReference type="ChEBI" id="CHEBI:29105"/>
        <note>catalytic</note>
    </ligand>
</feature>
<keyword evidence="2" id="KW-0732">Signal</keyword>